<feature type="compositionally biased region" description="Polar residues" evidence="1">
    <location>
        <begin position="38"/>
        <end position="57"/>
    </location>
</feature>
<feature type="region of interest" description="Disordered" evidence="1">
    <location>
        <begin position="747"/>
        <end position="785"/>
    </location>
</feature>
<comment type="caution">
    <text evidence="2">The sequence shown here is derived from an EMBL/GenBank/DDBJ whole genome shotgun (WGS) entry which is preliminary data.</text>
</comment>
<feature type="region of interest" description="Disordered" evidence="1">
    <location>
        <begin position="182"/>
        <end position="215"/>
    </location>
</feature>
<feature type="compositionally biased region" description="Polar residues" evidence="1">
    <location>
        <begin position="618"/>
        <end position="633"/>
    </location>
</feature>
<dbReference type="OrthoDB" id="10683881at2759"/>
<feature type="region of interest" description="Disordered" evidence="1">
    <location>
        <begin position="1216"/>
        <end position="1251"/>
    </location>
</feature>
<name>A0A8J8T9H6_HALGN</name>
<evidence type="ECO:0000256" key="1">
    <source>
        <dbReference type="SAM" id="MobiDB-lite"/>
    </source>
</evidence>
<proteinExistence type="predicted"/>
<evidence type="ECO:0000313" key="3">
    <source>
        <dbReference type="Proteomes" id="UP000785679"/>
    </source>
</evidence>
<gene>
    <name evidence="2" type="ORF">FGO68_gene11572</name>
</gene>
<feature type="region of interest" description="Disordered" evidence="1">
    <location>
        <begin position="1"/>
        <end position="79"/>
    </location>
</feature>
<reference evidence="2" key="1">
    <citation type="submission" date="2019-06" db="EMBL/GenBank/DDBJ databases">
        <authorList>
            <person name="Zheng W."/>
        </authorList>
    </citation>
    <scope>NUCLEOTIDE SEQUENCE</scope>
    <source>
        <strain evidence="2">QDHG01</strain>
    </source>
</reference>
<keyword evidence="3" id="KW-1185">Reference proteome</keyword>
<feature type="compositionally biased region" description="Polar residues" evidence="1">
    <location>
        <begin position="828"/>
        <end position="841"/>
    </location>
</feature>
<evidence type="ECO:0000313" key="2">
    <source>
        <dbReference type="EMBL" id="TNV87512.1"/>
    </source>
</evidence>
<feature type="region of interest" description="Disordered" evidence="1">
    <location>
        <begin position="618"/>
        <end position="640"/>
    </location>
</feature>
<dbReference type="EMBL" id="RRYP01000390">
    <property type="protein sequence ID" value="TNV87512.1"/>
    <property type="molecule type" value="Genomic_DNA"/>
</dbReference>
<sequence length="1303" mass="145877">MQGQKALETPKKSDKRKSMPKLSPIAPPPPQPEAAQYSRIQQNEQSEATEQLLNSQRLGIDKRKGSASQHPFLKSQSDTHEFTTSAAFKITDNIFDSQPQRLPIDEINLEDEEDRDEQLFKYTFEEEPYPGEVVTNIEEDDHRTATTVSPMARRGKQNNYDEDEKEIEALDYQDQYYQKTKKEDMNCENQDEGDECQQRSDFDQEEDEVRGESPDITIEKVEKCVIEDSKSVGAGESKQQEKKATTQVIVREVRYTAYSENMEQTLKMLSCQKNISLIDKKDPKYKRMFITAQHTKTINLQPQHQAVNESQLTVLTQAPVLTSQDFGSPSKSKKIPDGQGGPSKKLIQAIQTVSIFQPKGLYSAQILDLGTRNLILSKMKKLFEGLGQLNSRYTSIEDFRQGLIADLVKPLKKKKLRTFLNPDNLIVIVPQGEQLLDIPGGGLRPLLQEYELAQVAVMNAKINRLKTLKNAFASQRFQPRITQQLSFTSGYNTQKLTKDSQTPGTSIVSAAGVTSANRRTGNGANTLEITTPAANNSNLVEPYRRFRYNFHYWLKNFKYNDDGTFQFMNQEGTPQTQLQAPPNIVKAQELRTPAVKLVEKKDANNMIHGIAIGGFQTNINEESPSKNSPTKLAQKQQQIQRYQNKLQNPPDEIPIPMLSGYDVKDLNNTKKNFFVLGPSGVREVEDPSQLQKNGNKQATVVVSQQVPPPTGSVYGKVNTNQSQSIMKGKPFDTQQILDSLAQIKNQQEEIKRRRFKPTSSPSRMDAHARNDRTSPTQSYKKPQEDLLKLRAGIDDDARDSLESSLNFRPIKGITKRKGMQITSEDESTTPSLQHGRVSQNESQKYSVLEMDQQQQTMGNISKLMQSPNIIVQGGQKSSFDSVFPINNNISSTQRNEIRFKHQQPHNSVLAGGAFNATDTPANRLNERMKALKKVTGPHTSLPNQLPNVEELLTQSNVFSQQMQFQSSFSQTAGVINQSFEKTPGKQTQKEQSQPITNLYQLMKSSGGQLNTILLHKQTQNNLNPISSNSGVIRQRPSNFKLNNGASSLKETANAIGAASLRSLKAAEQKTASSGMITQQMNLMPKTNSKASFAGLSKEMPSSGNIEDEVQSKPKTPLGQARLYQHISVSPNRFVGGFNTGANSIEFQQQLLQAQEDYMAQVAKQYPPGTVFFDKLKRKSAAIINFMNYMSGQQQYTQADMLKLQTTAQRQMVIPNVSQQSQSLEPRGGRGPTKPQQIRVGGRPSNPPHGLTHFSQTPAQMTGKALSFSVPQRSSEKQGVLAFLGNEANNRRTPSNNPMQLVYQ</sequence>
<accession>A0A8J8T9H6</accession>
<feature type="region of interest" description="Disordered" evidence="1">
    <location>
        <begin position="816"/>
        <end position="841"/>
    </location>
</feature>
<protein>
    <submittedName>
        <fullName evidence="2">Uncharacterized protein</fullName>
    </submittedName>
</protein>
<dbReference type="Proteomes" id="UP000785679">
    <property type="component" value="Unassembled WGS sequence"/>
</dbReference>
<organism evidence="2 3">
    <name type="scientific">Halteria grandinella</name>
    <dbReference type="NCBI Taxonomy" id="5974"/>
    <lineage>
        <taxon>Eukaryota</taxon>
        <taxon>Sar</taxon>
        <taxon>Alveolata</taxon>
        <taxon>Ciliophora</taxon>
        <taxon>Intramacronucleata</taxon>
        <taxon>Spirotrichea</taxon>
        <taxon>Stichotrichia</taxon>
        <taxon>Sporadotrichida</taxon>
        <taxon>Halteriidae</taxon>
        <taxon>Halteria</taxon>
    </lineage>
</organism>